<dbReference type="PANTHER" id="PTHR30487:SF0">
    <property type="entry name" value="PREPILIN LEADER PEPTIDASE_N-METHYLTRANSFERASE-RELATED"/>
    <property type="match status" value="1"/>
</dbReference>
<feature type="transmembrane region" description="Helical" evidence="1">
    <location>
        <begin position="129"/>
        <end position="150"/>
    </location>
</feature>
<proteinExistence type="predicted"/>
<feature type="transmembrane region" description="Helical" evidence="1">
    <location>
        <begin position="96"/>
        <end position="117"/>
    </location>
</feature>
<keyword evidence="1" id="KW-0472">Membrane</keyword>
<keyword evidence="1" id="KW-0812">Transmembrane</keyword>
<dbReference type="RefSeq" id="WP_083477799.1">
    <property type="nucleotide sequence ID" value="NZ_AZEZ01000073.1"/>
</dbReference>
<evidence type="ECO:0000259" key="2">
    <source>
        <dbReference type="Pfam" id="PF06750"/>
    </source>
</evidence>
<dbReference type="PATRIC" id="fig|1423770.3.peg.615"/>
<dbReference type="Pfam" id="PF06750">
    <property type="entry name" value="A24_N_bact"/>
    <property type="match status" value="1"/>
</dbReference>
<dbReference type="PANTHER" id="PTHR30487">
    <property type="entry name" value="TYPE 4 PREPILIN-LIKE PROTEINS LEADER PEPTIDE-PROCESSING ENZYME"/>
    <property type="match status" value="1"/>
</dbReference>
<accession>A0A0R1QN88</accession>
<feature type="transmembrane region" description="Helical" evidence="1">
    <location>
        <begin position="162"/>
        <end position="188"/>
    </location>
</feature>
<dbReference type="InterPro" id="IPR050882">
    <property type="entry name" value="Prepilin_peptidase/N-MTase"/>
</dbReference>
<gene>
    <name evidence="3" type="ORF">FD29_GL000604</name>
</gene>
<keyword evidence="1" id="KW-1133">Transmembrane helix</keyword>
<evidence type="ECO:0000313" key="4">
    <source>
        <dbReference type="Proteomes" id="UP000050872"/>
    </source>
</evidence>
<dbReference type="Proteomes" id="UP000050872">
    <property type="component" value="Unassembled WGS sequence"/>
</dbReference>
<feature type="transmembrane region" description="Helical" evidence="1">
    <location>
        <begin position="200"/>
        <end position="217"/>
    </location>
</feature>
<reference evidence="3 4" key="1">
    <citation type="journal article" date="2015" name="Genome Announc.">
        <title>Expanding the biotechnology potential of lactobacilli through comparative genomics of 213 strains and associated genera.</title>
        <authorList>
            <person name="Sun Z."/>
            <person name="Harris H.M."/>
            <person name="McCann A."/>
            <person name="Guo C."/>
            <person name="Argimon S."/>
            <person name="Zhang W."/>
            <person name="Yang X."/>
            <person name="Jeffery I.B."/>
            <person name="Cooney J.C."/>
            <person name="Kagawa T.F."/>
            <person name="Liu W."/>
            <person name="Song Y."/>
            <person name="Salvetti E."/>
            <person name="Wrobel A."/>
            <person name="Rasinkangas P."/>
            <person name="Parkhill J."/>
            <person name="Rea M.C."/>
            <person name="O'Sullivan O."/>
            <person name="Ritari J."/>
            <person name="Douillard F.P."/>
            <person name="Paul Ross R."/>
            <person name="Yang R."/>
            <person name="Briner A.E."/>
            <person name="Felis G.E."/>
            <person name="de Vos W.M."/>
            <person name="Barrangou R."/>
            <person name="Klaenhammer T.R."/>
            <person name="Caufield P.W."/>
            <person name="Cui Y."/>
            <person name="Zhang H."/>
            <person name="O'Toole P.W."/>
        </authorList>
    </citation>
    <scope>NUCLEOTIDE SEQUENCE [LARGE SCALE GENOMIC DNA]</scope>
    <source>
        <strain evidence="3 4">DSM 14500</strain>
    </source>
</reference>
<dbReference type="GO" id="GO:0005886">
    <property type="term" value="C:plasma membrane"/>
    <property type="evidence" value="ECO:0007669"/>
    <property type="project" value="TreeGrafter"/>
</dbReference>
<comment type="caution">
    <text evidence="3">The sequence shown here is derived from an EMBL/GenBank/DDBJ whole genome shotgun (WGS) entry which is preliminary data.</text>
</comment>
<feature type="transmembrane region" description="Helical" evidence="1">
    <location>
        <begin position="6"/>
        <end position="25"/>
    </location>
</feature>
<protein>
    <recommendedName>
        <fullName evidence="2">Prepilin peptidase A24 N-terminal domain-containing protein</fullName>
    </recommendedName>
</protein>
<feature type="domain" description="Prepilin peptidase A24 N-terminal" evidence="2">
    <location>
        <begin position="11"/>
        <end position="91"/>
    </location>
</feature>
<sequence length="220" mass="26088">MTLFLYFIFFILGACIISFLKVIAYDYPQLSITRRSHCDHCNRILRWFEIIPILGYFIVHGKCIRCKMQIDFSNPFWEFIGGFFFTLIAYQHDWKYLPIFIMLVLLGFTDHFYGYIYPIFYLLSLPTLFLVKPLHWLPAVILYLTLFLLSKKFEFGLGDVEVISLLGLIFKFETVLQIIIVACSFCILSYLVNKKRSFRFIPYLACATGVIYLIFYLKLR</sequence>
<organism evidence="3 4">
    <name type="scientific">Companilactobacillus mindensis DSM 14500</name>
    <dbReference type="NCBI Taxonomy" id="1423770"/>
    <lineage>
        <taxon>Bacteria</taxon>
        <taxon>Bacillati</taxon>
        <taxon>Bacillota</taxon>
        <taxon>Bacilli</taxon>
        <taxon>Lactobacillales</taxon>
        <taxon>Lactobacillaceae</taxon>
        <taxon>Companilactobacillus</taxon>
    </lineage>
</organism>
<feature type="transmembrane region" description="Helical" evidence="1">
    <location>
        <begin position="72"/>
        <end position="90"/>
    </location>
</feature>
<dbReference type="STRING" id="1423770.FD29_GL000604"/>
<name>A0A0R1QN88_9LACO</name>
<keyword evidence="4" id="KW-1185">Reference proteome</keyword>
<evidence type="ECO:0000313" key="3">
    <source>
        <dbReference type="EMBL" id="KRL43653.1"/>
    </source>
</evidence>
<evidence type="ECO:0000256" key="1">
    <source>
        <dbReference type="SAM" id="Phobius"/>
    </source>
</evidence>
<dbReference type="AlphaFoldDB" id="A0A0R1QN88"/>
<dbReference type="GO" id="GO:0004190">
    <property type="term" value="F:aspartic-type endopeptidase activity"/>
    <property type="evidence" value="ECO:0007669"/>
    <property type="project" value="TreeGrafter"/>
</dbReference>
<dbReference type="GO" id="GO:0006465">
    <property type="term" value="P:signal peptide processing"/>
    <property type="evidence" value="ECO:0007669"/>
    <property type="project" value="TreeGrafter"/>
</dbReference>
<dbReference type="InterPro" id="IPR010627">
    <property type="entry name" value="Prepilin_pept_A24_N"/>
</dbReference>
<dbReference type="EMBL" id="AZEZ01000073">
    <property type="protein sequence ID" value="KRL43653.1"/>
    <property type="molecule type" value="Genomic_DNA"/>
</dbReference>
<dbReference type="OrthoDB" id="9789291at2"/>